<name>A0ACC7NZJ3_9BACL</name>
<dbReference type="Proteomes" id="UP001631969">
    <property type="component" value="Unassembled WGS sequence"/>
</dbReference>
<reference evidence="1" key="1">
    <citation type="submission" date="2024-12" db="EMBL/GenBank/DDBJ databases">
        <authorList>
            <person name="Wu N."/>
        </authorList>
    </citation>
    <scope>NUCLEOTIDE SEQUENCE</scope>
    <source>
        <strain evidence="1">P15</strain>
    </source>
</reference>
<proteinExistence type="predicted"/>
<comment type="caution">
    <text evidence="1">The sequence shown here is derived from an EMBL/GenBank/DDBJ whole genome shotgun (WGS) entry which is preliminary data.</text>
</comment>
<protein>
    <submittedName>
        <fullName evidence="1">Transposase</fullName>
    </submittedName>
</protein>
<accession>A0ACC7NZJ3</accession>
<organism evidence="1 2">
    <name type="scientific">Paenibacillus mesotrionivorans</name>
    <dbReference type="NCBI Taxonomy" id="3160968"/>
    <lineage>
        <taxon>Bacteria</taxon>
        <taxon>Bacillati</taxon>
        <taxon>Bacillota</taxon>
        <taxon>Bacilli</taxon>
        <taxon>Bacillales</taxon>
        <taxon>Paenibacillaceae</taxon>
        <taxon>Paenibacillus</taxon>
    </lineage>
</organism>
<keyword evidence="2" id="KW-1185">Reference proteome</keyword>
<sequence>MLVSQVNYEQILSAGEHELVSEEACAAYLFALKWPHGFVCPECRHCKAYTIATRRLPLFECVKCSFQASLTSGTIMERSRTPLVKWFAAIRFMSSMDNGISALALSRELRLTYKTAWTMLHRIRTAMASEELDFPLEGEVAIHNDTYASPWYHGSLSPHPRESRVIVGATLSKAGEPERVTIQLVAREHWNSWRFNRSAIRHFMETRMDWKARLVYSPINFYASPRHKKRLSVMKDAARWLNNTFHGIGKKYLQSYLLEFCCRVNLSLAGRPAFHTISQICTDSRTVA</sequence>
<evidence type="ECO:0000313" key="1">
    <source>
        <dbReference type="EMBL" id="MFM9330113.1"/>
    </source>
</evidence>
<evidence type="ECO:0000313" key="2">
    <source>
        <dbReference type="Proteomes" id="UP001631969"/>
    </source>
</evidence>
<gene>
    <name evidence="1" type="ORF">ACI1P1_17580</name>
</gene>
<dbReference type="EMBL" id="JBJURJ010000011">
    <property type="protein sequence ID" value="MFM9330113.1"/>
    <property type="molecule type" value="Genomic_DNA"/>
</dbReference>